<dbReference type="Proteomes" id="UP000272400">
    <property type="component" value="Unassembled WGS sequence"/>
</dbReference>
<name>A0A3N1DAS9_9ACTN</name>
<reference evidence="2 3" key="1">
    <citation type="submission" date="2018-11" db="EMBL/GenBank/DDBJ databases">
        <title>Sequencing the genomes of 1000 actinobacteria strains.</title>
        <authorList>
            <person name="Klenk H.-P."/>
        </authorList>
    </citation>
    <scope>NUCLEOTIDE SEQUENCE [LARGE SCALE GENOMIC DNA]</scope>
    <source>
        <strain evidence="2 3">DSM 44254</strain>
    </source>
</reference>
<evidence type="ECO:0000313" key="3">
    <source>
        <dbReference type="Proteomes" id="UP000272400"/>
    </source>
</evidence>
<sequence length="130" mass="14004">MSEQSAPQQRPTGAPAFRATTLRYGSHRLLMLAGTLDASAVAGLEAALLPLLQEEVRTPLIVDLEDAVDIADVVHPTLMEAARLAAERNVTMTFGCSSERLLQALRAMGALRFMSLWESTPDAVEAALTR</sequence>
<comment type="caution">
    <text evidence="2">The sequence shown here is derived from an EMBL/GenBank/DDBJ whole genome shotgun (WGS) entry which is preliminary data.</text>
</comment>
<dbReference type="EMBL" id="RJKE01000001">
    <property type="protein sequence ID" value="ROO90625.1"/>
    <property type="molecule type" value="Genomic_DNA"/>
</dbReference>
<dbReference type="Gene3D" id="3.30.750.24">
    <property type="entry name" value="STAS domain"/>
    <property type="match status" value="1"/>
</dbReference>
<dbReference type="Pfam" id="PF01740">
    <property type="entry name" value="STAS"/>
    <property type="match status" value="1"/>
</dbReference>
<dbReference type="RefSeq" id="WP_123669557.1">
    <property type="nucleotide sequence ID" value="NZ_RJKE01000001.1"/>
</dbReference>
<feature type="domain" description="STAS" evidence="1">
    <location>
        <begin position="29"/>
        <end position="127"/>
    </location>
</feature>
<dbReference type="InterPro" id="IPR036513">
    <property type="entry name" value="STAS_dom_sf"/>
</dbReference>
<accession>A0A3N1DAS9</accession>
<proteinExistence type="predicted"/>
<dbReference type="SUPFAM" id="SSF52091">
    <property type="entry name" value="SpoIIaa-like"/>
    <property type="match status" value="1"/>
</dbReference>
<dbReference type="AlphaFoldDB" id="A0A3N1DAS9"/>
<dbReference type="PROSITE" id="PS50801">
    <property type="entry name" value="STAS"/>
    <property type="match status" value="1"/>
</dbReference>
<dbReference type="InterPro" id="IPR002645">
    <property type="entry name" value="STAS_dom"/>
</dbReference>
<keyword evidence="3" id="KW-1185">Reference proteome</keyword>
<evidence type="ECO:0000259" key="1">
    <source>
        <dbReference type="PROSITE" id="PS50801"/>
    </source>
</evidence>
<protein>
    <submittedName>
        <fullName evidence="2">Anti-anti-sigma regulatory factor</fullName>
    </submittedName>
</protein>
<organism evidence="2 3">
    <name type="scientific">Actinocorallia herbida</name>
    <dbReference type="NCBI Taxonomy" id="58109"/>
    <lineage>
        <taxon>Bacteria</taxon>
        <taxon>Bacillati</taxon>
        <taxon>Actinomycetota</taxon>
        <taxon>Actinomycetes</taxon>
        <taxon>Streptosporangiales</taxon>
        <taxon>Thermomonosporaceae</taxon>
        <taxon>Actinocorallia</taxon>
    </lineage>
</organism>
<gene>
    <name evidence="2" type="ORF">EDD29_8358</name>
</gene>
<evidence type="ECO:0000313" key="2">
    <source>
        <dbReference type="EMBL" id="ROO90625.1"/>
    </source>
</evidence>